<feature type="transmembrane region" description="Helical" evidence="1">
    <location>
        <begin position="111"/>
        <end position="128"/>
    </location>
</feature>
<feature type="transmembrane region" description="Helical" evidence="1">
    <location>
        <begin position="140"/>
        <end position="163"/>
    </location>
</feature>
<keyword evidence="1" id="KW-1133">Transmembrane helix</keyword>
<dbReference type="AlphaFoldDB" id="A0A5Q6RWU6"/>
<accession>A0A5Q6RWU6</accession>
<proteinExistence type="predicted"/>
<organism evidence="2 3">
    <name type="scientific">Mumia zhuanghuii</name>
    <dbReference type="NCBI Taxonomy" id="2585211"/>
    <lineage>
        <taxon>Bacteria</taxon>
        <taxon>Bacillati</taxon>
        <taxon>Actinomycetota</taxon>
        <taxon>Actinomycetes</taxon>
        <taxon>Propionibacteriales</taxon>
        <taxon>Nocardioidaceae</taxon>
        <taxon>Mumia</taxon>
    </lineage>
</organism>
<comment type="caution">
    <text evidence="2">The sequence shown here is derived from an EMBL/GenBank/DDBJ whole genome shotgun (WGS) entry which is preliminary data.</text>
</comment>
<dbReference type="Proteomes" id="UP000307768">
    <property type="component" value="Unassembled WGS sequence"/>
</dbReference>
<dbReference type="RefSeq" id="WP_149770458.1">
    <property type="nucleotide sequence ID" value="NZ_VDFQ02000004.1"/>
</dbReference>
<evidence type="ECO:0000313" key="3">
    <source>
        <dbReference type="Proteomes" id="UP000307768"/>
    </source>
</evidence>
<name>A0A5Q6RWU6_9ACTN</name>
<dbReference type="OrthoDB" id="5119571at2"/>
<reference evidence="2 3" key="1">
    <citation type="submission" date="2019-09" db="EMBL/GenBank/DDBJ databases">
        <title>Mumia zhuanghuii sp. nov. isolated from the intestinal contents of plateau pika (Ochotona curzoniae) in the Qinghai-Tibet plateau of China.</title>
        <authorList>
            <person name="Tian Z."/>
        </authorList>
    </citation>
    <scope>NUCLEOTIDE SEQUENCE [LARGE SCALE GENOMIC DNA]</scope>
    <source>
        <strain evidence="3">350</strain>
    </source>
</reference>
<keyword evidence="1" id="KW-0472">Membrane</keyword>
<protein>
    <submittedName>
        <fullName evidence="2">Uncharacterized protein</fullName>
    </submittedName>
</protein>
<feature type="transmembrane region" description="Helical" evidence="1">
    <location>
        <begin position="66"/>
        <end position="90"/>
    </location>
</feature>
<keyword evidence="1" id="KW-0812">Transmembrane</keyword>
<dbReference type="EMBL" id="VDFQ02000004">
    <property type="protein sequence ID" value="KAA1422507.1"/>
    <property type="molecule type" value="Genomic_DNA"/>
</dbReference>
<gene>
    <name evidence="2" type="ORF">FE697_015345</name>
</gene>
<sequence>MLKLPGIDRLGLFELVSDHQQTLYKLDEDRNRRPRRADRVVLWGCPIGVAALSFLLGWQLQSVGPLLNGIAILTGGLFGLLVMIFGLQSLSTARPGTKRATAALVAETRANVAYATALSLLLVTALMLTDAFSEPSRDGYSPLATAIVLALLLHLGLVLLMVLNRIRLAYSRL</sequence>
<evidence type="ECO:0000256" key="1">
    <source>
        <dbReference type="SAM" id="Phobius"/>
    </source>
</evidence>
<evidence type="ECO:0000313" key="2">
    <source>
        <dbReference type="EMBL" id="KAA1422507.1"/>
    </source>
</evidence>
<feature type="transmembrane region" description="Helical" evidence="1">
    <location>
        <begin position="40"/>
        <end position="60"/>
    </location>
</feature>